<evidence type="ECO:0000313" key="2">
    <source>
        <dbReference type="EMBL" id="CAD8062007.1"/>
    </source>
</evidence>
<keyword evidence="1" id="KW-0175">Coiled coil</keyword>
<accession>A0A8S1L3G9</accession>
<comment type="caution">
    <text evidence="2">The sequence shown here is derived from an EMBL/GenBank/DDBJ whole genome shotgun (WGS) entry which is preliminary data.</text>
</comment>
<keyword evidence="3" id="KW-1185">Reference proteome</keyword>
<proteinExistence type="predicted"/>
<feature type="coiled-coil region" evidence="1">
    <location>
        <begin position="78"/>
        <end position="252"/>
    </location>
</feature>
<reference evidence="2" key="1">
    <citation type="submission" date="2021-01" db="EMBL/GenBank/DDBJ databases">
        <authorList>
            <consortium name="Genoscope - CEA"/>
            <person name="William W."/>
        </authorList>
    </citation>
    <scope>NUCLEOTIDE SEQUENCE</scope>
</reference>
<evidence type="ECO:0000313" key="3">
    <source>
        <dbReference type="Proteomes" id="UP000688137"/>
    </source>
</evidence>
<dbReference type="OMA" id="FMMLVND"/>
<sequence>MHHIQPKDYRITLTNGQTKVINSTSLQLKQKVSKIDNTVPYEFMMLVNDKNNYVFQCSQDYDRQNKNSELYNLKVMDMQLVYLENVQLKARCQEYENQINQLSQQILETSNNYKDEITKNQNLQNLLYEINIKVQELEQMQEENTQSQIIGQKNVDEKIQQKNKVLQQKEEQIKKLNEEITNHLNTIQILKDKLQKKDEQLKLKNQELEQIKLDQNSKNQELQNQINQITHLQNSNSNLQIQNTELQNYIKNQIGNLEQDKGNLQQQSYYYYQNSLDLTQQLSDIKITLEQKDLQIKKLQIDMKIQKENYESLKQKKDDEDQIYKRSLERQQSQHSTEISDLKSQIFNLNSFLKNNQQEINDQEKQIKDLKRKIKDQDLMNFCAEILPTRSSFYEGRPTLRSTQFR</sequence>
<feature type="coiled-coil region" evidence="1">
    <location>
        <begin position="289"/>
        <end position="380"/>
    </location>
</feature>
<organism evidence="2 3">
    <name type="scientific">Paramecium primaurelia</name>
    <dbReference type="NCBI Taxonomy" id="5886"/>
    <lineage>
        <taxon>Eukaryota</taxon>
        <taxon>Sar</taxon>
        <taxon>Alveolata</taxon>
        <taxon>Ciliophora</taxon>
        <taxon>Intramacronucleata</taxon>
        <taxon>Oligohymenophorea</taxon>
        <taxon>Peniculida</taxon>
        <taxon>Parameciidae</taxon>
        <taxon>Paramecium</taxon>
    </lineage>
</organism>
<dbReference type="EMBL" id="CAJJDM010000031">
    <property type="protein sequence ID" value="CAD8062007.1"/>
    <property type="molecule type" value="Genomic_DNA"/>
</dbReference>
<dbReference type="AlphaFoldDB" id="A0A8S1L3G9"/>
<gene>
    <name evidence="2" type="ORF">PPRIM_AZ9-3.1.T0320282</name>
</gene>
<protein>
    <submittedName>
        <fullName evidence="2">Uncharacterized protein</fullName>
    </submittedName>
</protein>
<dbReference type="Proteomes" id="UP000688137">
    <property type="component" value="Unassembled WGS sequence"/>
</dbReference>
<evidence type="ECO:0000256" key="1">
    <source>
        <dbReference type="SAM" id="Coils"/>
    </source>
</evidence>
<name>A0A8S1L3G9_PARPR</name>